<dbReference type="InterPro" id="IPR011989">
    <property type="entry name" value="ARM-like"/>
</dbReference>
<evidence type="ECO:0000256" key="1">
    <source>
        <dbReference type="SAM" id="MobiDB-lite"/>
    </source>
</evidence>
<dbReference type="Pfam" id="PF00069">
    <property type="entry name" value="Pkinase"/>
    <property type="match status" value="1"/>
</dbReference>
<gene>
    <name evidence="3" type="primary">NDAI0I01190</name>
    <name evidence="3" type="ordered locus">NDAI_0I01190</name>
</gene>
<evidence type="ECO:0000313" key="3">
    <source>
        <dbReference type="EMBL" id="CCD26688.1"/>
    </source>
</evidence>
<dbReference type="PANTHER" id="PTHR12984:SF6">
    <property type="entry name" value="SCY1-LIKE PROTEIN 2"/>
    <property type="match status" value="1"/>
</dbReference>
<accession>G0WFX7</accession>
<name>G0WFX7_NAUDC</name>
<feature type="domain" description="Protein kinase" evidence="2">
    <location>
        <begin position="1"/>
        <end position="326"/>
    </location>
</feature>
<dbReference type="SUPFAM" id="SSF56112">
    <property type="entry name" value="Protein kinase-like (PK-like)"/>
    <property type="match status" value="1"/>
</dbReference>
<dbReference type="GeneID" id="11493542"/>
<evidence type="ECO:0000259" key="2">
    <source>
        <dbReference type="PROSITE" id="PS50011"/>
    </source>
</evidence>
<sequence>MMFWSSKSGISSKYTFSSSPTFTADPWSVYTGRPKSTSSSSPSKVSIFSFDKKFFENYLLKYGIIKSKSSSQDKNLIQEGYEVLRKQVNNLAKLKHPNILTLIEPLEEHSKSFLFVTEFVTGSLDIIFNTSQDNEEQNFFKDYNKDQIVIQRGILQLVNGLDFIHSTTNSVHLNIQPKSIFVNENSDWKLSGLGHLMKLPQGSNTDEYSLPMYDPRIPSFMQLNFDYSAPELMLDHTLTCKNDYFSLALLINFLYCGENIILRSENSVSQYKDEYSNFERKISTLSWDKVFIKLPVKLRHCMPSLMNRDIYSRYNNITDFLESEFFQDPLIKTLNFLDELPTKGNDERLVFLDGLVELLPDFPTTLLQKKFLPILLDLLNQLCTEKNLDLRCISRNVELVLKIGSSLSQLSFHEKVYPVLTHKINFPILLKKSTLSLIENLKILKDSLKLNEFLDIFLKPILNFVLKENDSDSTVIRQEKLLAQLSLILECFDFPTVKNYLLPLISTLFTKTTSLTIKINVVSCFKIFIEQKAVDSYICCDEILPLFKSMKTRDPRILMASLQLFEVLPGLIKDEVGLVEQVLPLLWSYSMSSTLKVEQYIQYSNVIEKLSEDVKQRHLKKLGNSTDLKDLKQGNAFNKIIDTPIAPVRTDMETQTAKNIKVPAIHPTKKTATPPLSASSIPPKMEYSSTEIPKRAYSQQQRTVNTNLQGKDRVTWNPPLNLNPAPISPVSNNTHILTPARSSYATLQQQQQQQQQQQPMVTSTNLQNSTTKNELSGLAFTSQPSISPLQPMGTSSKFPPGFSIPLQPNRKPDNAMANLNSFNTRNDNSASLI</sequence>
<dbReference type="EMBL" id="HE580275">
    <property type="protein sequence ID" value="CCD26688.1"/>
    <property type="molecule type" value="Genomic_DNA"/>
</dbReference>
<dbReference type="OrthoDB" id="79687at2759"/>
<feature type="compositionally biased region" description="Polar residues" evidence="1">
    <location>
        <begin position="687"/>
        <end position="709"/>
    </location>
</feature>
<dbReference type="SMART" id="SM00220">
    <property type="entry name" value="S_TKc"/>
    <property type="match status" value="1"/>
</dbReference>
<dbReference type="InterPro" id="IPR051177">
    <property type="entry name" value="CIK-Related_Protein"/>
</dbReference>
<dbReference type="RefSeq" id="XP_003671931.1">
    <property type="nucleotide sequence ID" value="XM_003671883.1"/>
</dbReference>
<dbReference type="PROSITE" id="PS50011">
    <property type="entry name" value="PROTEIN_KINASE_DOM"/>
    <property type="match status" value="1"/>
</dbReference>
<dbReference type="InterPro" id="IPR011009">
    <property type="entry name" value="Kinase-like_dom_sf"/>
</dbReference>
<dbReference type="HOGENOM" id="CLU_008724_3_0_1"/>
<dbReference type="GO" id="GO:0005759">
    <property type="term" value="C:mitochondrial matrix"/>
    <property type="evidence" value="ECO:0007669"/>
    <property type="project" value="EnsemblFungi"/>
</dbReference>
<dbReference type="InterPro" id="IPR000719">
    <property type="entry name" value="Prot_kinase_dom"/>
</dbReference>
<dbReference type="CDD" id="cd14011">
    <property type="entry name" value="PK_SCY1_like"/>
    <property type="match status" value="1"/>
</dbReference>
<proteinExistence type="predicted"/>
<dbReference type="eggNOG" id="KOG2137">
    <property type="taxonomic scope" value="Eukaryota"/>
</dbReference>
<dbReference type="Proteomes" id="UP000000689">
    <property type="component" value="Chromosome 9"/>
</dbReference>
<feature type="compositionally biased region" description="Low complexity" evidence="1">
    <location>
        <begin position="748"/>
        <end position="758"/>
    </location>
</feature>
<feature type="compositionally biased region" description="Polar residues" evidence="1">
    <location>
        <begin position="817"/>
        <end position="833"/>
    </location>
</feature>
<dbReference type="Gene3D" id="1.25.10.10">
    <property type="entry name" value="Leucine-rich Repeat Variant"/>
    <property type="match status" value="1"/>
</dbReference>
<dbReference type="OMA" id="MPKMTQP"/>
<dbReference type="GO" id="GO:0004672">
    <property type="term" value="F:protein kinase activity"/>
    <property type="evidence" value="ECO:0007669"/>
    <property type="project" value="InterPro"/>
</dbReference>
<feature type="region of interest" description="Disordered" evidence="1">
    <location>
        <begin position="781"/>
        <end position="833"/>
    </location>
</feature>
<feature type="compositionally biased region" description="Polar residues" evidence="1">
    <location>
        <begin position="781"/>
        <end position="797"/>
    </location>
</feature>
<keyword evidence="4" id="KW-1185">Reference proteome</keyword>
<dbReference type="Gene3D" id="1.10.510.10">
    <property type="entry name" value="Transferase(Phosphotransferase) domain 1"/>
    <property type="match status" value="1"/>
</dbReference>
<protein>
    <recommendedName>
        <fullName evidence="2">Protein kinase domain-containing protein</fullName>
    </recommendedName>
</protein>
<reference evidence="3 4" key="1">
    <citation type="journal article" date="2011" name="Proc. Natl. Acad. Sci. U.S.A.">
        <title>Evolutionary erosion of yeast sex chromosomes by mating-type switching accidents.</title>
        <authorList>
            <person name="Gordon J.L."/>
            <person name="Armisen D."/>
            <person name="Proux-Wera E."/>
            <person name="Oheigeartaigh S.S."/>
            <person name="Byrne K.P."/>
            <person name="Wolfe K.H."/>
        </authorList>
    </citation>
    <scope>NUCLEOTIDE SEQUENCE [LARGE SCALE GENOMIC DNA]</scope>
    <source>
        <strain evidence="4">ATCC 10597 / BCRC 20456 / CBS 421 / NBRC 0211 / NRRL Y-12639</strain>
    </source>
</reference>
<dbReference type="KEGG" id="ndi:NDAI_0I01190"/>
<dbReference type="SUPFAM" id="SSF48371">
    <property type="entry name" value="ARM repeat"/>
    <property type="match status" value="1"/>
</dbReference>
<dbReference type="GO" id="GO:0005524">
    <property type="term" value="F:ATP binding"/>
    <property type="evidence" value="ECO:0007669"/>
    <property type="project" value="InterPro"/>
</dbReference>
<dbReference type="AlphaFoldDB" id="G0WFX7"/>
<feature type="region of interest" description="Disordered" evidence="1">
    <location>
        <begin position="667"/>
        <end position="765"/>
    </location>
</feature>
<dbReference type="InterPro" id="IPR016024">
    <property type="entry name" value="ARM-type_fold"/>
</dbReference>
<organism evidence="3 4">
    <name type="scientific">Naumovozyma dairenensis (strain ATCC 10597 / BCRC 20456 / CBS 421 / NBRC 0211 / NRRL Y-12639)</name>
    <name type="common">Saccharomyces dairenensis</name>
    <dbReference type="NCBI Taxonomy" id="1071378"/>
    <lineage>
        <taxon>Eukaryota</taxon>
        <taxon>Fungi</taxon>
        <taxon>Dikarya</taxon>
        <taxon>Ascomycota</taxon>
        <taxon>Saccharomycotina</taxon>
        <taxon>Saccharomycetes</taxon>
        <taxon>Saccharomycetales</taxon>
        <taxon>Saccharomycetaceae</taxon>
        <taxon>Naumovozyma</taxon>
    </lineage>
</organism>
<feature type="compositionally biased region" description="Polar residues" evidence="1">
    <location>
        <begin position="670"/>
        <end position="680"/>
    </location>
</feature>
<evidence type="ECO:0000313" key="4">
    <source>
        <dbReference type="Proteomes" id="UP000000689"/>
    </source>
</evidence>
<feature type="compositionally biased region" description="Polar residues" evidence="1">
    <location>
        <begin position="729"/>
        <end position="747"/>
    </location>
</feature>
<dbReference type="Gene3D" id="3.30.200.20">
    <property type="entry name" value="Phosphorylase Kinase, domain 1"/>
    <property type="match status" value="1"/>
</dbReference>
<dbReference type="PANTHER" id="PTHR12984">
    <property type="entry name" value="SCY1-RELATED S/T PROTEIN KINASE-LIKE"/>
    <property type="match status" value="1"/>
</dbReference>